<dbReference type="OrthoDB" id="18896at2759"/>
<dbReference type="InterPro" id="IPR032376">
    <property type="entry name" value="DOCK_N"/>
</dbReference>
<dbReference type="EMBL" id="JABEBT010000062">
    <property type="protein sequence ID" value="KAF7634190.1"/>
    <property type="molecule type" value="Genomic_DNA"/>
</dbReference>
<gene>
    <name evidence="5" type="ORF">Mgra_00006368</name>
</gene>
<dbReference type="InterPro" id="IPR026791">
    <property type="entry name" value="DOCK"/>
</dbReference>
<dbReference type="Proteomes" id="UP000605970">
    <property type="component" value="Unassembled WGS sequence"/>
</dbReference>
<sequence>MLKNNIEITQKYFVVICNFLNPSTSTEDNENKISKKDLLKNTENSQKISINFLNFWIGDFVKIISFNGEWCFGYRLEEPEKQGIFPFSYRGIKGISTLCQFEQQINLIKQLLVVRRQISSGTVTTEEIREFKLILADVIDSVNYLLNLNMNIRDDQGIYANIQDFSIISLYKRHEQIYEKINKNSKTIIDSFLEDKFLTKITKKLNNKKYLKNKVFILINVDLKEIEKYLNNEGINNIELIFGLGKTIFNNNNTKNKLKRSTQPLTEPFTIRLPKIKNKSQQNKALFIEILESDLENISLWMTCLFIGPINGYIGNRGGDDIRQYYAHGYIELGELLKEMVNKEQREQIIMLERKSSELLLSTSFQNNNNSSINLNNNTFKNEKIPLILNIQLFNELNNNLNSLLNLSTNISIIKPLKIENENIFNRNELFIWLKDADFHGICRSEKSIEAVVSVVDDEGSFRESSFRCRVWPSTDRPKFNELIKILLPNQEIKNLHLQILFYNKIFFDRKSIYNNNTTNYNSNTFNPKKENNNNGPFALSFLHLIKDYVLCHNDEDELFIYRLERTKGIIDGNNTTTPLSIAYLKNSSKKKEFKLIGGQISDDQIFFSSNKLRSSSTSTLPSSLDLSSIHSNNGYIFSERNTLHFQTFICSQIHCNNNLLIKILRWRDYCTNNDQKQINILKQYLIEFSYSDLNNYFNEIIKFFNNLIDSFFQIADEYLNLQEYIFVNLIHLFSYKWEELSKNKLEEYVNRMYWINASDFLLENFIKYLKNDNEDIEQLNKNSLFNTLSPKHSLNLKTTTTTAISSSSSSFTSFVKRAENDDKLKDEFLNKLFKSMELIIKLSINSKNSKIIYLIGENKNNKLIEEEKQKLIKQINLIFKLIIQFFENEENSENLIKNDSTINFNIKKIRKYRNSILKYFPHSISPLIENGIYTPLYLANYVKKIVNNVSENIIYPNKELLQFLAFY</sequence>
<dbReference type="GO" id="GO:0007520">
    <property type="term" value="P:myoblast fusion"/>
    <property type="evidence" value="ECO:0007669"/>
    <property type="project" value="TreeGrafter"/>
</dbReference>
<organism evidence="5 6">
    <name type="scientific">Meloidogyne graminicola</name>
    <dbReference type="NCBI Taxonomy" id="189291"/>
    <lineage>
        <taxon>Eukaryota</taxon>
        <taxon>Metazoa</taxon>
        <taxon>Ecdysozoa</taxon>
        <taxon>Nematoda</taxon>
        <taxon>Chromadorea</taxon>
        <taxon>Rhabditida</taxon>
        <taxon>Tylenchina</taxon>
        <taxon>Tylenchomorpha</taxon>
        <taxon>Tylenchoidea</taxon>
        <taxon>Meloidogynidae</taxon>
        <taxon>Meloidogyninae</taxon>
        <taxon>Meloidogyne</taxon>
    </lineage>
</organism>
<dbReference type="Gene3D" id="2.60.40.150">
    <property type="entry name" value="C2 domain"/>
    <property type="match status" value="1"/>
</dbReference>
<comment type="caution">
    <text evidence="5">The sequence shown here is derived from an EMBL/GenBank/DDBJ whole genome shotgun (WGS) entry which is preliminary data.</text>
</comment>
<dbReference type="InterPro" id="IPR027007">
    <property type="entry name" value="C2_DOCK-type_domain"/>
</dbReference>
<comment type="similarity">
    <text evidence="3">Belongs to the DOCK family.</text>
</comment>
<evidence type="ECO:0000313" key="6">
    <source>
        <dbReference type="Proteomes" id="UP000605970"/>
    </source>
</evidence>
<evidence type="ECO:0000256" key="2">
    <source>
        <dbReference type="ARBA" id="ARBA00022490"/>
    </source>
</evidence>
<dbReference type="GO" id="GO:0005886">
    <property type="term" value="C:plasma membrane"/>
    <property type="evidence" value="ECO:0007669"/>
    <property type="project" value="TreeGrafter"/>
</dbReference>
<dbReference type="PANTHER" id="PTHR45653">
    <property type="entry name" value="DEDICATOR OF CYTOKINESIS"/>
    <property type="match status" value="1"/>
</dbReference>
<evidence type="ECO:0000313" key="5">
    <source>
        <dbReference type="EMBL" id="KAF7634190.1"/>
    </source>
</evidence>
<evidence type="ECO:0000256" key="1">
    <source>
        <dbReference type="ARBA" id="ARBA00004496"/>
    </source>
</evidence>
<dbReference type="PANTHER" id="PTHR45653:SF10">
    <property type="entry name" value="MYOBLAST CITY, ISOFORM B"/>
    <property type="match status" value="1"/>
</dbReference>
<dbReference type="GO" id="GO:0031267">
    <property type="term" value="F:small GTPase binding"/>
    <property type="evidence" value="ECO:0007669"/>
    <property type="project" value="TreeGrafter"/>
</dbReference>
<keyword evidence="2" id="KW-0963">Cytoplasm</keyword>
<proteinExistence type="inferred from homology"/>
<dbReference type="AlphaFoldDB" id="A0A8S9ZLG1"/>
<dbReference type="Pfam" id="PF14429">
    <property type="entry name" value="DOCK-C2"/>
    <property type="match status" value="1"/>
</dbReference>
<accession>A0A8S9ZLG1</accession>
<name>A0A8S9ZLG1_9BILA</name>
<evidence type="ECO:0000256" key="3">
    <source>
        <dbReference type="PROSITE-ProRule" id="PRU00983"/>
    </source>
</evidence>
<dbReference type="Pfam" id="PF16172">
    <property type="entry name" value="DOCK_N"/>
    <property type="match status" value="1"/>
</dbReference>
<feature type="domain" description="C2 DOCK-type" evidence="4">
    <location>
        <begin position="409"/>
        <end position="597"/>
    </location>
</feature>
<reference evidence="5" key="1">
    <citation type="journal article" date="2020" name="Ecol. Evol.">
        <title>Genome structure and content of the rice root-knot nematode (Meloidogyne graminicola).</title>
        <authorList>
            <person name="Phan N.T."/>
            <person name="Danchin E.G.J."/>
            <person name="Klopp C."/>
            <person name="Perfus-Barbeoch L."/>
            <person name="Kozlowski D.K."/>
            <person name="Koutsovoulos G.D."/>
            <person name="Lopez-Roques C."/>
            <person name="Bouchez O."/>
            <person name="Zahm M."/>
            <person name="Besnard G."/>
            <person name="Bellafiore S."/>
        </authorList>
    </citation>
    <scope>NUCLEOTIDE SEQUENCE</scope>
    <source>
        <strain evidence="5">VN-18</strain>
    </source>
</reference>
<dbReference type="PROSITE" id="PS51650">
    <property type="entry name" value="C2_DOCK"/>
    <property type="match status" value="1"/>
</dbReference>
<keyword evidence="6" id="KW-1185">Reference proteome</keyword>
<dbReference type="GO" id="GO:0016477">
    <property type="term" value="P:cell migration"/>
    <property type="evidence" value="ECO:0007669"/>
    <property type="project" value="TreeGrafter"/>
</dbReference>
<dbReference type="GO" id="GO:0005737">
    <property type="term" value="C:cytoplasm"/>
    <property type="evidence" value="ECO:0007669"/>
    <property type="project" value="UniProtKB-SubCell"/>
</dbReference>
<dbReference type="GO" id="GO:0005085">
    <property type="term" value="F:guanyl-nucleotide exchange factor activity"/>
    <property type="evidence" value="ECO:0007669"/>
    <property type="project" value="InterPro"/>
</dbReference>
<dbReference type="InterPro" id="IPR035892">
    <property type="entry name" value="C2_domain_sf"/>
</dbReference>
<dbReference type="GO" id="GO:0007264">
    <property type="term" value="P:small GTPase-mediated signal transduction"/>
    <property type="evidence" value="ECO:0007669"/>
    <property type="project" value="InterPro"/>
</dbReference>
<dbReference type="Gene3D" id="2.30.30.40">
    <property type="entry name" value="SH3 Domains"/>
    <property type="match status" value="1"/>
</dbReference>
<dbReference type="Gene3D" id="1.20.1270.350">
    <property type="entry name" value="Dedicator of cytokinesis N-terminal subdomain"/>
    <property type="match status" value="1"/>
</dbReference>
<dbReference type="InterPro" id="IPR042455">
    <property type="entry name" value="DOCK_N_sub1"/>
</dbReference>
<comment type="subcellular location">
    <subcellularLocation>
        <location evidence="1">Cytoplasm</location>
    </subcellularLocation>
</comment>
<protein>
    <recommendedName>
        <fullName evidence="4">C2 DOCK-type domain-containing protein</fullName>
    </recommendedName>
</protein>
<evidence type="ECO:0000259" key="4">
    <source>
        <dbReference type="PROSITE" id="PS51650"/>
    </source>
</evidence>